<dbReference type="RefSeq" id="WP_025386541.1">
    <property type="nucleotide sequence ID" value="NZ_LCUA01000007.1"/>
</dbReference>
<evidence type="ECO:0000256" key="2">
    <source>
        <dbReference type="ARBA" id="ARBA00007599"/>
    </source>
</evidence>
<dbReference type="PANTHER" id="PTHR33540:SF2">
    <property type="entry name" value="TRNA THREONYLCARBAMOYLADENOSINE BIOSYNTHESIS PROTEIN TSAE"/>
    <property type="match status" value="1"/>
</dbReference>
<evidence type="ECO:0000256" key="1">
    <source>
        <dbReference type="ARBA" id="ARBA00004496"/>
    </source>
</evidence>
<keyword evidence="7" id="KW-0547">Nucleotide-binding</keyword>
<comment type="caution">
    <text evidence="11">The sequence shown here is derived from an EMBL/GenBank/DDBJ whole genome shotgun (WGS) entry which is preliminary data.</text>
</comment>
<dbReference type="GO" id="GO:0005524">
    <property type="term" value="F:ATP binding"/>
    <property type="evidence" value="ECO:0007669"/>
    <property type="project" value="UniProtKB-KW"/>
</dbReference>
<dbReference type="GO" id="GO:0005737">
    <property type="term" value="C:cytoplasm"/>
    <property type="evidence" value="ECO:0007669"/>
    <property type="project" value="UniProtKB-SubCell"/>
</dbReference>
<dbReference type="GO" id="GO:0046872">
    <property type="term" value="F:metal ion binding"/>
    <property type="evidence" value="ECO:0007669"/>
    <property type="project" value="UniProtKB-KW"/>
</dbReference>
<reference evidence="11 12" key="1">
    <citation type="submission" date="2015-11" db="EMBL/GenBank/DDBJ databases">
        <title>Genomic analysis of 38 Legionella species identifies large and diverse effector repertoires.</title>
        <authorList>
            <person name="Burstein D."/>
            <person name="Amaro F."/>
            <person name="Zusman T."/>
            <person name="Lifshitz Z."/>
            <person name="Cohen O."/>
            <person name="Gilbert J.A."/>
            <person name="Pupko T."/>
            <person name="Shuman H.A."/>
            <person name="Segal G."/>
        </authorList>
    </citation>
    <scope>NUCLEOTIDE SEQUENCE [LARGE SCALE GENOMIC DNA]</scope>
    <source>
        <strain evidence="11 12">Oak Ridge-10</strain>
    </source>
</reference>
<dbReference type="EMBL" id="LNYP01000019">
    <property type="protein sequence ID" value="KTD39593.1"/>
    <property type="molecule type" value="Genomic_DNA"/>
</dbReference>
<dbReference type="SUPFAM" id="SSF52540">
    <property type="entry name" value="P-loop containing nucleoside triphosphate hydrolases"/>
    <property type="match status" value="1"/>
</dbReference>
<comment type="similarity">
    <text evidence="2">Belongs to the TsaE family.</text>
</comment>
<keyword evidence="8" id="KW-0067">ATP-binding</keyword>
<accession>A0A0W0X515</accession>
<proteinExistence type="inferred from homology"/>
<keyword evidence="4" id="KW-0963">Cytoplasm</keyword>
<evidence type="ECO:0000256" key="8">
    <source>
        <dbReference type="ARBA" id="ARBA00022840"/>
    </source>
</evidence>
<evidence type="ECO:0000256" key="7">
    <source>
        <dbReference type="ARBA" id="ARBA00022741"/>
    </source>
</evidence>
<evidence type="ECO:0000256" key="3">
    <source>
        <dbReference type="ARBA" id="ARBA00019010"/>
    </source>
</evidence>
<dbReference type="PATRIC" id="fig|29423.5.peg.1072"/>
<keyword evidence="6" id="KW-0479">Metal-binding</keyword>
<evidence type="ECO:0000256" key="4">
    <source>
        <dbReference type="ARBA" id="ARBA00022490"/>
    </source>
</evidence>
<protein>
    <recommendedName>
        <fullName evidence="3">tRNA threonylcarbamoyladenosine biosynthesis protein TsaE</fullName>
    </recommendedName>
    <alternativeName>
        <fullName evidence="10">t(6)A37 threonylcarbamoyladenosine biosynthesis protein TsaE</fullName>
    </alternativeName>
</protein>
<evidence type="ECO:0000256" key="6">
    <source>
        <dbReference type="ARBA" id="ARBA00022723"/>
    </source>
</evidence>
<dbReference type="PANTHER" id="PTHR33540">
    <property type="entry name" value="TRNA THREONYLCARBAMOYLADENOSINE BIOSYNTHESIS PROTEIN TSAE"/>
    <property type="match status" value="1"/>
</dbReference>
<organism evidence="11 12">
    <name type="scientific">Legionella oakridgensis</name>
    <dbReference type="NCBI Taxonomy" id="29423"/>
    <lineage>
        <taxon>Bacteria</taxon>
        <taxon>Pseudomonadati</taxon>
        <taxon>Pseudomonadota</taxon>
        <taxon>Gammaproteobacteria</taxon>
        <taxon>Legionellales</taxon>
        <taxon>Legionellaceae</taxon>
        <taxon>Legionella</taxon>
    </lineage>
</organism>
<keyword evidence="5" id="KW-0819">tRNA processing</keyword>
<evidence type="ECO:0000313" key="11">
    <source>
        <dbReference type="EMBL" id="KTD39593.1"/>
    </source>
</evidence>
<evidence type="ECO:0000256" key="10">
    <source>
        <dbReference type="ARBA" id="ARBA00032441"/>
    </source>
</evidence>
<keyword evidence="9" id="KW-0460">Magnesium</keyword>
<evidence type="ECO:0000313" key="12">
    <source>
        <dbReference type="Proteomes" id="UP000054858"/>
    </source>
</evidence>
<gene>
    <name evidence="11" type="primary">yjeE</name>
    <name evidence="11" type="ORF">Loak_1019</name>
</gene>
<dbReference type="Pfam" id="PF02367">
    <property type="entry name" value="TsaE"/>
    <property type="match status" value="1"/>
</dbReference>
<dbReference type="GO" id="GO:0002949">
    <property type="term" value="P:tRNA threonylcarbamoyladenosine modification"/>
    <property type="evidence" value="ECO:0007669"/>
    <property type="project" value="InterPro"/>
</dbReference>
<dbReference type="InterPro" id="IPR003442">
    <property type="entry name" value="T6A_TsaE"/>
</dbReference>
<comment type="subcellular location">
    <subcellularLocation>
        <location evidence="1">Cytoplasm</location>
    </subcellularLocation>
</comment>
<evidence type="ECO:0000256" key="9">
    <source>
        <dbReference type="ARBA" id="ARBA00022842"/>
    </source>
</evidence>
<dbReference type="Gene3D" id="3.40.50.300">
    <property type="entry name" value="P-loop containing nucleotide triphosphate hydrolases"/>
    <property type="match status" value="1"/>
</dbReference>
<dbReference type="Proteomes" id="UP000054858">
    <property type="component" value="Unassembled WGS sequence"/>
</dbReference>
<dbReference type="AlphaFoldDB" id="A0A0W0X515"/>
<name>A0A0W0X515_9GAMM</name>
<sequence>MNLIINLPNEYESEQIATRLAACLRAPLILTFSGEIGAGKTTLIRALLRALGIYSAIKSPTFSLIESYQMSDLHIHHFDLYRIQDEAELDYLGFRDYFSDNTICLIEWPERAVCYLEQIDVGFLLSMSDEGRTLNATAYSAVGFNILTTLAGE</sequence>
<evidence type="ECO:0000256" key="5">
    <source>
        <dbReference type="ARBA" id="ARBA00022694"/>
    </source>
</evidence>
<dbReference type="NCBIfam" id="TIGR00150">
    <property type="entry name" value="T6A_YjeE"/>
    <property type="match status" value="1"/>
</dbReference>
<dbReference type="InterPro" id="IPR027417">
    <property type="entry name" value="P-loop_NTPase"/>
</dbReference>